<evidence type="ECO:0000313" key="2">
    <source>
        <dbReference type="EMBL" id="NSG30822.1"/>
    </source>
</evidence>
<evidence type="ECO:0000313" key="3">
    <source>
        <dbReference type="Proteomes" id="UP000821846"/>
    </source>
</evidence>
<dbReference type="EMBL" id="JAAWUZ010000045">
    <property type="protein sequence ID" value="NSG30822.1"/>
    <property type="molecule type" value="Genomic_DNA"/>
</dbReference>
<dbReference type="InterPro" id="IPR002826">
    <property type="entry name" value="MptE-like"/>
</dbReference>
<proteinExistence type="predicted"/>
<feature type="domain" description="6-hydroxymethylpterin diphosphokinase MptE-like" evidence="1">
    <location>
        <begin position="55"/>
        <end position="214"/>
    </location>
</feature>
<protein>
    <submittedName>
        <fullName evidence="2">DUF115 domain-containing protein</fullName>
    </submittedName>
</protein>
<dbReference type="RefSeq" id="WP_173866644.1">
    <property type="nucleotide sequence ID" value="NZ_JAAWUU010000042.1"/>
</dbReference>
<dbReference type="Gene3D" id="3.90.1480.10">
    <property type="entry name" value="Alpha-2,3-sialyltransferase"/>
    <property type="match status" value="1"/>
</dbReference>
<sequence>MNIKEKLVYLSDTNSLFKKIKLYYWRCKNYPDQHNVEKMIRRRKNGFDDKKFAAIRKMENIHKGDRCFIVATGPSLTMSDLELIKDEITFGMNSITKIFNKTDWRPTYYGIQDRQVYEKMEKSILEYYRTADNIFVADQLGRYFHLPANFIQFPYNGNYHIYRGTYEDYSAEFSPNAYEVVYDGYSITYSLIEIAIYMGFKEIYLLGADCNYSNGEKNHFVESGFVDKNAASNPIRMRVGYQVAKEYTDAHGIKIVNCTRGGMLETFKRMKLEDVLKERD</sequence>
<keyword evidence="3" id="KW-1185">Reference proteome</keyword>
<accession>A0ABX2GYY4</accession>
<organism evidence="2 3">
    <name type="scientific">Faecalicatena fissicatena</name>
    <dbReference type="NCBI Taxonomy" id="290055"/>
    <lineage>
        <taxon>Bacteria</taxon>
        <taxon>Bacillati</taxon>
        <taxon>Bacillota</taxon>
        <taxon>Clostridia</taxon>
        <taxon>Lachnospirales</taxon>
        <taxon>Lachnospiraceae</taxon>
        <taxon>Faecalicatena</taxon>
    </lineage>
</organism>
<dbReference type="Pfam" id="PF01973">
    <property type="entry name" value="MptE-like"/>
    <property type="match status" value="1"/>
</dbReference>
<name>A0ABX2GYY4_9FIRM</name>
<gene>
    <name evidence="2" type="ORF">HFM93_11160</name>
</gene>
<reference evidence="2 3" key="1">
    <citation type="journal article" date="2020" name="Cell Host Microbe">
        <title>Functional and Genomic Variation between Human-Derived Isolates of Lachnospiraceae Reveals Inter- and Intra-Species Diversity.</title>
        <authorList>
            <person name="Sorbara M.T."/>
            <person name="Littmann E.R."/>
            <person name="Fontana E."/>
            <person name="Moody T.U."/>
            <person name="Kohout C.E."/>
            <person name="Gjonbalaj M."/>
            <person name="Eaton V."/>
            <person name="Seok R."/>
            <person name="Leiner I.M."/>
            <person name="Pamer E.G."/>
        </authorList>
    </citation>
    <scope>NUCLEOTIDE SEQUENCE [LARGE SCALE GENOMIC DNA]</scope>
    <source>
        <strain evidence="2 3">MSK.14.16</strain>
    </source>
</reference>
<dbReference type="Proteomes" id="UP000821846">
    <property type="component" value="Unassembled WGS sequence"/>
</dbReference>
<evidence type="ECO:0000259" key="1">
    <source>
        <dbReference type="Pfam" id="PF01973"/>
    </source>
</evidence>
<comment type="caution">
    <text evidence="2">The sequence shown here is derived from an EMBL/GenBank/DDBJ whole genome shotgun (WGS) entry which is preliminary data.</text>
</comment>